<keyword evidence="2" id="KW-1185">Reference proteome</keyword>
<dbReference type="EMBL" id="BSXG01000070">
    <property type="protein sequence ID" value="GME34891.1"/>
    <property type="molecule type" value="Genomic_DNA"/>
</dbReference>
<evidence type="ECO:0000313" key="1">
    <source>
        <dbReference type="EMBL" id="GME34891.1"/>
    </source>
</evidence>
<protein>
    <submittedName>
        <fullName evidence="1">Uncharacterized protein</fullName>
    </submittedName>
</protein>
<accession>A0ACB5SCJ9</accession>
<reference evidence="1" key="1">
    <citation type="submission" date="2024-09" db="EMBL/GenBank/DDBJ databases">
        <title>Draft Genome Sequences of Neofusicoccum parvum.</title>
        <authorList>
            <person name="Ashida A."/>
            <person name="Camagna M."/>
            <person name="Tanaka A."/>
            <person name="Takemoto D."/>
        </authorList>
    </citation>
    <scope>NUCLEOTIDE SEQUENCE</scope>
    <source>
        <strain evidence="1">PPO83</strain>
    </source>
</reference>
<comment type="caution">
    <text evidence="1">The sequence shown here is derived from an EMBL/GenBank/DDBJ whole genome shotgun (WGS) entry which is preliminary data.</text>
</comment>
<proteinExistence type="predicted"/>
<organism evidence="1 2">
    <name type="scientific">Neofusicoccum parvum</name>
    <dbReference type="NCBI Taxonomy" id="310453"/>
    <lineage>
        <taxon>Eukaryota</taxon>
        <taxon>Fungi</taxon>
        <taxon>Dikarya</taxon>
        <taxon>Ascomycota</taxon>
        <taxon>Pezizomycotina</taxon>
        <taxon>Dothideomycetes</taxon>
        <taxon>Dothideomycetes incertae sedis</taxon>
        <taxon>Botryosphaeriales</taxon>
        <taxon>Botryosphaeriaceae</taxon>
        <taxon>Neofusicoccum</taxon>
    </lineage>
</organism>
<gene>
    <name evidence="1" type="primary">g4342</name>
    <name evidence="1" type="ORF">NpPPO83_00004342</name>
</gene>
<dbReference type="Proteomes" id="UP001165186">
    <property type="component" value="Unassembled WGS sequence"/>
</dbReference>
<sequence>MPINAAPPRGRATSANHPPQHHQHRPSTPHPIPSPSTTQHFQHFHHPHPHPPPPTTTNPSPVTRHTLLPPPPFPRNTPFADACAALAFANAQAVRDAVAELLPPPAPSPWTAAAQALGADGVERRADAVRGYYAALRRAGRGRGERPREEEEGVVGLRAATPPGEYGGLVGGDWVLFEGVGLPGLQAGDFWEGLGEEEGGMELEQLGDEWDGGEVEQGEGQQGEVHREEVHQEVIQQEEVRQEWVQQEGVYREKVHQMFPEQLEARQPVNQQDQGYRQHAWPGPPAEYQSIYGWTVMQQQQQQQFR</sequence>
<evidence type="ECO:0000313" key="2">
    <source>
        <dbReference type="Proteomes" id="UP001165186"/>
    </source>
</evidence>
<name>A0ACB5SCJ9_9PEZI</name>